<dbReference type="SUPFAM" id="SSF50993">
    <property type="entry name" value="Peptidase/esterase 'gauge' domain"/>
    <property type="match status" value="1"/>
</dbReference>
<feature type="domain" description="Peptidase S9 prolyl oligopeptidase catalytic" evidence="6">
    <location>
        <begin position="464"/>
        <end position="675"/>
    </location>
</feature>
<evidence type="ECO:0000256" key="5">
    <source>
        <dbReference type="SAM" id="SignalP"/>
    </source>
</evidence>
<dbReference type="InterPro" id="IPR029058">
    <property type="entry name" value="AB_hydrolase_fold"/>
</dbReference>
<feature type="chain" id="PRO_5003227217" evidence="5">
    <location>
        <begin position="19"/>
        <end position="678"/>
    </location>
</feature>
<dbReference type="SUPFAM" id="SSF53474">
    <property type="entry name" value="alpha/beta-Hydrolases"/>
    <property type="match status" value="1"/>
</dbReference>
<keyword evidence="4" id="KW-0720">Serine protease</keyword>
<feature type="signal peptide" evidence="5">
    <location>
        <begin position="1"/>
        <end position="18"/>
    </location>
</feature>
<dbReference type="InterPro" id="IPR002470">
    <property type="entry name" value="Peptidase_S9A"/>
</dbReference>
<evidence type="ECO:0000313" key="8">
    <source>
        <dbReference type="EMBL" id="EGA72103.1"/>
    </source>
</evidence>
<keyword evidence="3" id="KW-0378">Hydrolase</keyword>
<evidence type="ECO:0000259" key="6">
    <source>
        <dbReference type="Pfam" id="PF00326"/>
    </source>
</evidence>
<dbReference type="RefSeq" id="WP_008072788.1">
    <property type="nucleotide sequence ID" value="NZ_AEVT01000006.1"/>
</dbReference>
<feature type="domain" description="Peptidase S9A N-terminal" evidence="7">
    <location>
        <begin position="30"/>
        <end position="398"/>
    </location>
</feature>
<comment type="caution">
    <text evidence="8">The sequence shown here is derived from an EMBL/GenBank/DDBJ whole genome shotgun (WGS) entry which is preliminary data.</text>
</comment>
<keyword evidence="2 8" id="KW-0645">Protease</keyword>
<dbReference type="PANTHER" id="PTHR11757:SF19">
    <property type="entry name" value="PROLYL ENDOPEPTIDASE-LIKE"/>
    <property type="match status" value="1"/>
</dbReference>
<accession>E8M1C3</accession>
<dbReference type="OrthoDB" id="9801421at2"/>
<dbReference type="InterPro" id="IPR023302">
    <property type="entry name" value="Pept_S9A_N"/>
</dbReference>
<evidence type="ECO:0000256" key="3">
    <source>
        <dbReference type="ARBA" id="ARBA00022801"/>
    </source>
</evidence>
<keyword evidence="5" id="KW-0732">Signal</keyword>
<evidence type="ECO:0000256" key="4">
    <source>
        <dbReference type="ARBA" id="ARBA00022825"/>
    </source>
</evidence>
<sequence>MKLLNVVLLSISSIVVSANCEELSGDSTQSYEWLRDDSRTRSQVIQYLEQQNVESQQALLALQPLADKLLQEWQANRPQRAEQPWTIKAGSEFQVSSFEGQRWLVTRKKGDQSVRKLLNLSQRESHHQYYDLGNWALSPDGTLIALAEDVVGDEQYQISVVNLATGESHLVAKQSDTGILWSTDNQSVYVIKKALSDSRPAKLVKHVIRSAQSSETYIESDVAWLVSAYLASDERYAVIQVNSESATEQRILDLSTGELSKPLATRKDGNEYYADIAGGELYINSNHQGKFSLYKAKLAQVALPEQSKWQQVYESDEQANLENFYLFEAGIALVEQSKGRQSIVVLNHQGKEIHREPLSAEGSVGWVSRVGDYNSNVVRIRSMSMVQPAKWEELNLVSMSRIQLSQDVYPNYRQSEYKTERIFVDSNGAKVPVTLAYKPQLLTKESPVILYGYGAYAFTMKPYFMPQTVSLLERGVIYAIAHVRGSGYYGAQWHEQGRGTNKMNGIKDFVASAKYLSQFNGGQRNVAVIGSSAGGTLVAGAINQQPDLFTAASLNVPFVDVVASMSDTSLPLTAQQYQEWGNPNVANELTKMAQYDPINNISHADYPATLVRIGWQDRRVPYWEGAKYHAKLKAMSSGTGPYLLDTDFTSGHATDRRKSSQRQAMDYAFLIHQLQQSE</sequence>
<dbReference type="AlphaFoldDB" id="E8M1C3"/>
<name>E8M1C3_PHOS4</name>
<protein>
    <submittedName>
        <fullName evidence="8">Protease II</fullName>
    </submittedName>
</protein>
<evidence type="ECO:0000256" key="2">
    <source>
        <dbReference type="ARBA" id="ARBA00022670"/>
    </source>
</evidence>
<comment type="similarity">
    <text evidence="1">Belongs to the peptidase S9A family.</text>
</comment>
<proteinExistence type="inferred from homology"/>
<organism evidence="8 9">
    <name type="scientific">Vibrio sinaloensis DSM 21326</name>
    <dbReference type="NCBI Taxonomy" id="945550"/>
    <lineage>
        <taxon>Bacteria</taxon>
        <taxon>Pseudomonadati</taxon>
        <taxon>Pseudomonadota</taxon>
        <taxon>Gammaproteobacteria</taxon>
        <taxon>Vibrionales</taxon>
        <taxon>Vibrionaceae</taxon>
        <taxon>Vibrio</taxon>
        <taxon>Vibrio oreintalis group</taxon>
    </lineage>
</organism>
<evidence type="ECO:0000256" key="1">
    <source>
        <dbReference type="ARBA" id="ARBA00005228"/>
    </source>
</evidence>
<dbReference type="eggNOG" id="COG1770">
    <property type="taxonomic scope" value="Bacteria"/>
</dbReference>
<dbReference type="GO" id="GO:0006508">
    <property type="term" value="P:proteolysis"/>
    <property type="evidence" value="ECO:0007669"/>
    <property type="project" value="UniProtKB-KW"/>
</dbReference>
<reference evidence="8 9" key="1">
    <citation type="journal article" date="2012" name="Int. J. Syst. Evol. Microbiol.">
        <title>Vibrio caribbeanicus sp. nov., isolated from the marine sponge Scleritoderma cyanea.</title>
        <authorList>
            <person name="Hoffmann M."/>
            <person name="Monday S.R."/>
            <person name="Allard M.W."/>
            <person name="Strain E.A."/>
            <person name="Whittaker P."/>
            <person name="Naum M."/>
            <person name="McCarthy P.J."/>
            <person name="Lopez J.V."/>
            <person name="Fischer M."/>
            <person name="Brown E.W."/>
        </authorList>
    </citation>
    <scope>NUCLEOTIDE SEQUENCE [LARGE SCALE GENOMIC DNA]</scope>
    <source>
        <strain evidence="9">DSMZ 21326</strain>
    </source>
</reference>
<dbReference type="Proteomes" id="UP000006228">
    <property type="component" value="Unassembled WGS sequence"/>
</dbReference>
<dbReference type="MEROPS" id="S09.010"/>
<dbReference type="Pfam" id="PF00326">
    <property type="entry name" value="Peptidase_S9"/>
    <property type="match status" value="1"/>
</dbReference>
<evidence type="ECO:0000313" key="9">
    <source>
        <dbReference type="Proteomes" id="UP000006228"/>
    </source>
</evidence>
<dbReference type="PRINTS" id="PR00862">
    <property type="entry name" value="PROLIGOPTASE"/>
</dbReference>
<dbReference type="GO" id="GO:0004252">
    <property type="term" value="F:serine-type endopeptidase activity"/>
    <property type="evidence" value="ECO:0007669"/>
    <property type="project" value="InterPro"/>
</dbReference>
<dbReference type="GeneID" id="95567471"/>
<dbReference type="PANTHER" id="PTHR11757">
    <property type="entry name" value="PROTEASE FAMILY S9A OLIGOPEPTIDASE"/>
    <property type="match status" value="1"/>
</dbReference>
<dbReference type="InterPro" id="IPR051543">
    <property type="entry name" value="Serine_Peptidase_S9A"/>
</dbReference>
<dbReference type="InterPro" id="IPR001375">
    <property type="entry name" value="Peptidase_S9_cat"/>
</dbReference>
<gene>
    <name evidence="8" type="ORF">VISI1226_04844</name>
</gene>
<evidence type="ECO:0000259" key="7">
    <source>
        <dbReference type="Pfam" id="PF02897"/>
    </source>
</evidence>
<dbReference type="Gene3D" id="2.130.10.120">
    <property type="entry name" value="Prolyl oligopeptidase, N-terminal domain"/>
    <property type="match status" value="1"/>
</dbReference>
<dbReference type="Gene3D" id="3.40.50.1820">
    <property type="entry name" value="alpha/beta hydrolase"/>
    <property type="match status" value="1"/>
</dbReference>
<dbReference type="EMBL" id="AEVT01000006">
    <property type="protein sequence ID" value="EGA72103.1"/>
    <property type="molecule type" value="Genomic_DNA"/>
</dbReference>
<dbReference type="Pfam" id="PF02897">
    <property type="entry name" value="Peptidase_S9_N"/>
    <property type="match status" value="1"/>
</dbReference>